<dbReference type="EMBL" id="JBBKAI010000002">
    <property type="protein sequence ID" value="MEJ8658602.1"/>
    <property type="molecule type" value="Genomic_DNA"/>
</dbReference>
<evidence type="ECO:0000313" key="2">
    <source>
        <dbReference type="Proteomes" id="UP001375539"/>
    </source>
</evidence>
<reference evidence="1" key="1">
    <citation type="submission" date="2024-03" db="EMBL/GenBank/DDBJ databases">
        <title>Novel Streptomyces species of biotechnological and ecological value are a feature of Machair soil.</title>
        <authorList>
            <person name="Prole J.R."/>
            <person name="Goodfellow M."/>
            <person name="Allenby N."/>
            <person name="Ward A.C."/>
        </authorList>
    </citation>
    <scope>NUCLEOTIDE SEQUENCE</scope>
    <source>
        <strain evidence="1">MS1.AVA.4</strain>
    </source>
</reference>
<sequence length="279" mass="26549">MKSATLVSAGVLAVALNVVPSTVAIADAIDRSGTGHSMGLPGPNGVTTADRDRDRDRGPQGRPGVQGPQGVPGAPGVQGPQGDDGVGTPGPQGPQGAFGGPQGPQGAPGLDGDDGAQGPQGTSGIDGDDGAQGPQGTSGVDGLDGAQGPQGTSGVDGLDGAQGPQGTSGVDGLDGAQGPQGALGPQGVQGGAELDTYVVTATEDLPLVGVPATATVDCIGNDVALGGGHSIDYVLGLGVNVEQSAPVVAGDVATGWQTRVTGAAGVQGTFTVHAICHDV</sequence>
<accession>A0ACC6QJG2</accession>
<evidence type="ECO:0000313" key="1">
    <source>
        <dbReference type="EMBL" id="MEJ8658602.1"/>
    </source>
</evidence>
<protein>
    <submittedName>
        <fullName evidence="1">Uncharacterized protein</fullName>
    </submittedName>
</protein>
<proteinExistence type="predicted"/>
<name>A0ACC6QJG2_9ACTN</name>
<keyword evidence="2" id="KW-1185">Reference proteome</keyword>
<dbReference type="Proteomes" id="UP001375539">
    <property type="component" value="Unassembled WGS sequence"/>
</dbReference>
<organism evidence="1 2">
    <name type="scientific">Streptomyces pratisoli</name>
    <dbReference type="NCBI Taxonomy" id="3139917"/>
    <lineage>
        <taxon>Bacteria</taxon>
        <taxon>Bacillati</taxon>
        <taxon>Actinomycetota</taxon>
        <taxon>Actinomycetes</taxon>
        <taxon>Kitasatosporales</taxon>
        <taxon>Streptomycetaceae</taxon>
        <taxon>Streptomyces</taxon>
    </lineage>
</organism>
<comment type="caution">
    <text evidence="1">The sequence shown here is derived from an EMBL/GenBank/DDBJ whole genome shotgun (WGS) entry which is preliminary data.</text>
</comment>
<gene>
    <name evidence="1" type="ORF">WKI58_19110</name>
</gene>